<feature type="domain" description="SCAN box" evidence="5">
    <location>
        <begin position="419"/>
        <end position="490"/>
    </location>
</feature>
<keyword evidence="8" id="KW-1185">Reference proteome</keyword>
<name>A0AAW1BTD8_CROAD</name>
<dbReference type="EMBL" id="JAOTOJ010000002">
    <property type="protein sequence ID" value="KAK9405691.1"/>
    <property type="molecule type" value="Genomic_DNA"/>
</dbReference>
<evidence type="ECO:0000259" key="5">
    <source>
        <dbReference type="PROSITE" id="PS50804"/>
    </source>
</evidence>
<dbReference type="PANTHER" id="PTHR45935:SF15">
    <property type="entry name" value="SCAN BOX DOMAIN-CONTAINING PROTEIN"/>
    <property type="match status" value="1"/>
</dbReference>
<dbReference type="Proteomes" id="UP001474421">
    <property type="component" value="Unassembled WGS sequence"/>
</dbReference>
<feature type="domain" description="SCAN box" evidence="5">
    <location>
        <begin position="147"/>
        <end position="218"/>
    </location>
</feature>
<keyword evidence="3" id="KW-0539">Nucleus</keyword>
<dbReference type="CDD" id="cd07765">
    <property type="entry name" value="KRAB_A-box"/>
    <property type="match status" value="1"/>
</dbReference>
<dbReference type="SMART" id="SM00431">
    <property type="entry name" value="SCAN"/>
    <property type="match status" value="2"/>
</dbReference>
<evidence type="ECO:0000256" key="1">
    <source>
        <dbReference type="ARBA" id="ARBA00023015"/>
    </source>
</evidence>
<gene>
    <name evidence="7" type="ORF">NXF25_004465</name>
</gene>
<dbReference type="Gene3D" id="1.10.4020.10">
    <property type="entry name" value="DNA breaking-rejoining enzymes"/>
    <property type="match status" value="2"/>
</dbReference>
<dbReference type="Pfam" id="PF02023">
    <property type="entry name" value="SCAN"/>
    <property type="match status" value="2"/>
</dbReference>
<dbReference type="Pfam" id="PF01352">
    <property type="entry name" value="KRAB"/>
    <property type="match status" value="1"/>
</dbReference>
<evidence type="ECO:0000256" key="3">
    <source>
        <dbReference type="ARBA" id="ARBA00023242"/>
    </source>
</evidence>
<dbReference type="SUPFAM" id="SSF109640">
    <property type="entry name" value="KRAB domain (Kruppel-associated box)"/>
    <property type="match status" value="1"/>
</dbReference>
<evidence type="ECO:0000259" key="6">
    <source>
        <dbReference type="PROSITE" id="PS50805"/>
    </source>
</evidence>
<evidence type="ECO:0000256" key="4">
    <source>
        <dbReference type="SAM" id="MobiDB-lite"/>
    </source>
</evidence>
<dbReference type="SMART" id="SM00349">
    <property type="entry name" value="KRAB"/>
    <property type="match status" value="1"/>
</dbReference>
<dbReference type="AlphaFoldDB" id="A0AAW1BTD8"/>
<accession>A0AAW1BTD8</accession>
<dbReference type="InterPro" id="IPR003309">
    <property type="entry name" value="SCAN_dom"/>
</dbReference>
<dbReference type="CDD" id="cd07936">
    <property type="entry name" value="SCAN"/>
    <property type="match status" value="2"/>
</dbReference>
<feature type="region of interest" description="Disordered" evidence="4">
    <location>
        <begin position="15"/>
        <end position="38"/>
    </location>
</feature>
<sequence length="546" mass="60320">MPFFLRIATTASATAASLPAKPTPPPLPKKKSRGADLPAGRKKKISFRFLLTGTTLDSAYLSFGLFVATCGPGNGQEILAEAIHSFSSWAQKRRSSRVPFLPSWQAEKGGAERLGEPLGLSWASFAYSGVGDTMKSRRRRFRGLDGCRQEAEGPRELCSRLHRLCRQWLRPERSSKGEMLDLVVLEQLLALLPAEMASWVRECGAESCSQAVALAEGFLLSQAQREEPGKGQEPFTRKISAELQRRGDQPSPSQELLFRRIQFGPPWQSSDPFEEVTVDFTEEEWRLLDHGQKALCKEVMQEFSTNMAALDDVSVNENNKQARGQHLGRSKRLMKWGDGEIIGPSHSASAARLSANSAPLRKRTAVTGCGGAGGHLGLSRASCGCPRAGDPTEAQGSPGMEAALSPEIHRRRFRGLDGCRQEAEGPRELCSRLHRLCRQWLRPERSSKGEMLDLVVLEQLLALLPAEMASWVRECGAESCSQAVALAEGFLLSQAQREEPGKGQEPFTEEISAELQGRGDRFRSIQELFFWRIQLWPPCQVSAGFF</sequence>
<dbReference type="InterPro" id="IPR036051">
    <property type="entry name" value="KRAB_dom_sf"/>
</dbReference>
<dbReference type="PROSITE" id="PS50805">
    <property type="entry name" value="KRAB"/>
    <property type="match status" value="1"/>
</dbReference>
<comment type="caution">
    <text evidence="7">The sequence shown here is derived from an EMBL/GenBank/DDBJ whole genome shotgun (WGS) entry which is preliminary data.</text>
</comment>
<keyword evidence="1" id="KW-0805">Transcription regulation</keyword>
<dbReference type="SUPFAM" id="SSF47353">
    <property type="entry name" value="Retrovirus capsid dimerization domain-like"/>
    <property type="match status" value="2"/>
</dbReference>
<dbReference type="InterPro" id="IPR001909">
    <property type="entry name" value="KRAB"/>
</dbReference>
<feature type="domain" description="KRAB" evidence="6">
    <location>
        <begin position="271"/>
        <end position="344"/>
    </location>
</feature>
<evidence type="ECO:0000256" key="2">
    <source>
        <dbReference type="ARBA" id="ARBA00023163"/>
    </source>
</evidence>
<evidence type="ECO:0000313" key="8">
    <source>
        <dbReference type="Proteomes" id="UP001474421"/>
    </source>
</evidence>
<proteinExistence type="predicted"/>
<dbReference type="InterPro" id="IPR050916">
    <property type="entry name" value="SCAN-C2H2_zinc_finger"/>
</dbReference>
<protein>
    <submittedName>
        <fullName evidence="7">Zinc finger protein</fullName>
    </submittedName>
</protein>
<keyword evidence="2" id="KW-0804">Transcription</keyword>
<reference evidence="7 8" key="1">
    <citation type="journal article" date="2024" name="Proc. Natl. Acad. Sci. U.S.A.">
        <title>The genetic regulatory architecture and epigenomic basis for age-related changes in rattlesnake venom.</title>
        <authorList>
            <person name="Hogan M.P."/>
            <person name="Holding M.L."/>
            <person name="Nystrom G.S."/>
            <person name="Colston T.J."/>
            <person name="Bartlett D.A."/>
            <person name="Mason A.J."/>
            <person name="Ellsworth S.A."/>
            <person name="Rautsaw R.M."/>
            <person name="Lawrence K.C."/>
            <person name="Strickland J.L."/>
            <person name="He B."/>
            <person name="Fraser P."/>
            <person name="Margres M.J."/>
            <person name="Gilbert D.M."/>
            <person name="Gibbs H.L."/>
            <person name="Parkinson C.L."/>
            <person name="Rokyta D.R."/>
        </authorList>
    </citation>
    <scope>NUCLEOTIDE SEQUENCE [LARGE SCALE GENOMIC DNA]</scope>
    <source>
        <strain evidence="7">DRR0105</strain>
    </source>
</reference>
<dbReference type="GO" id="GO:0006355">
    <property type="term" value="P:regulation of DNA-templated transcription"/>
    <property type="evidence" value="ECO:0007669"/>
    <property type="project" value="InterPro"/>
</dbReference>
<dbReference type="PROSITE" id="PS50804">
    <property type="entry name" value="SCAN_BOX"/>
    <property type="match status" value="2"/>
</dbReference>
<evidence type="ECO:0000313" key="7">
    <source>
        <dbReference type="EMBL" id="KAK9405691.1"/>
    </source>
</evidence>
<organism evidence="7 8">
    <name type="scientific">Crotalus adamanteus</name>
    <name type="common">Eastern diamondback rattlesnake</name>
    <dbReference type="NCBI Taxonomy" id="8729"/>
    <lineage>
        <taxon>Eukaryota</taxon>
        <taxon>Metazoa</taxon>
        <taxon>Chordata</taxon>
        <taxon>Craniata</taxon>
        <taxon>Vertebrata</taxon>
        <taxon>Euteleostomi</taxon>
        <taxon>Lepidosauria</taxon>
        <taxon>Squamata</taxon>
        <taxon>Bifurcata</taxon>
        <taxon>Unidentata</taxon>
        <taxon>Episquamata</taxon>
        <taxon>Toxicofera</taxon>
        <taxon>Serpentes</taxon>
        <taxon>Colubroidea</taxon>
        <taxon>Viperidae</taxon>
        <taxon>Crotalinae</taxon>
        <taxon>Crotalus</taxon>
    </lineage>
</organism>
<dbReference type="InterPro" id="IPR038269">
    <property type="entry name" value="SCAN_sf"/>
</dbReference>
<dbReference type="PANTHER" id="PTHR45935">
    <property type="entry name" value="PROTEIN ZBED8-RELATED"/>
    <property type="match status" value="1"/>
</dbReference>
<dbReference type="Gene3D" id="6.10.140.140">
    <property type="match status" value="1"/>
</dbReference>